<reference evidence="2" key="2">
    <citation type="submission" date="2015-01" db="EMBL/GenBank/DDBJ databases">
        <title>Evolutionary Origins and Diversification of the Mycorrhizal Mutualists.</title>
        <authorList>
            <consortium name="DOE Joint Genome Institute"/>
            <consortium name="Mycorrhizal Genomics Consortium"/>
            <person name="Kohler A."/>
            <person name="Kuo A."/>
            <person name="Nagy L.G."/>
            <person name="Floudas D."/>
            <person name="Copeland A."/>
            <person name="Barry K.W."/>
            <person name="Cichocki N."/>
            <person name="Veneault-Fourrey C."/>
            <person name="LaButti K."/>
            <person name="Lindquist E.A."/>
            <person name="Lipzen A."/>
            <person name="Lundell T."/>
            <person name="Morin E."/>
            <person name="Murat C."/>
            <person name="Riley R."/>
            <person name="Ohm R."/>
            <person name="Sun H."/>
            <person name="Tunlid A."/>
            <person name="Henrissat B."/>
            <person name="Grigoriev I.V."/>
            <person name="Hibbett D.S."/>
            <person name="Martin F."/>
        </authorList>
    </citation>
    <scope>NUCLEOTIDE SEQUENCE [LARGE SCALE GENOMIC DNA]</scope>
    <source>
        <strain evidence="2">MUT 4182</strain>
    </source>
</reference>
<dbReference type="AlphaFoldDB" id="A0A0C3LBK6"/>
<evidence type="ECO:0000313" key="1">
    <source>
        <dbReference type="EMBL" id="KIO18867.1"/>
    </source>
</evidence>
<sequence length="49" mass="4998">MSGTVSTRNTTQINLCYNTPIGLLAAEATTSFPGHLPSAVTCTTIGDIG</sequence>
<gene>
    <name evidence="1" type="ORF">M407DRAFT_31453</name>
</gene>
<dbReference type="Proteomes" id="UP000054248">
    <property type="component" value="Unassembled WGS sequence"/>
</dbReference>
<evidence type="ECO:0000313" key="2">
    <source>
        <dbReference type="Proteomes" id="UP000054248"/>
    </source>
</evidence>
<protein>
    <submittedName>
        <fullName evidence="1">Uncharacterized protein</fullName>
    </submittedName>
</protein>
<keyword evidence="2" id="KW-1185">Reference proteome</keyword>
<dbReference type="HOGENOM" id="CLU_3144040_0_0_1"/>
<organism evidence="1 2">
    <name type="scientific">Tulasnella calospora MUT 4182</name>
    <dbReference type="NCBI Taxonomy" id="1051891"/>
    <lineage>
        <taxon>Eukaryota</taxon>
        <taxon>Fungi</taxon>
        <taxon>Dikarya</taxon>
        <taxon>Basidiomycota</taxon>
        <taxon>Agaricomycotina</taxon>
        <taxon>Agaricomycetes</taxon>
        <taxon>Cantharellales</taxon>
        <taxon>Tulasnellaceae</taxon>
        <taxon>Tulasnella</taxon>
    </lineage>
</organism>
<accession>A0A0C3LBK6</accession>
<dbReference type="EMBL" id="KN823254">
    <property type="protein sequence ID" value="KIO18867.1"/>
    <property type="molecule type" value="Genomic_DNA"/>
</dbReference>
<name>A0A0C3LBK6_9AGAM</name>
<proteinExistence type="predicted"/>
<reference evidence="1 2" key="1">
    <citation type="submission" date="2014-04" db="EMBL/GenBank/DDBJ databases">
        <authorList>
            <consortium name="DOE Joint Genome Institute"/>
            <person name="Kuo A."/>
            <person name="Girlanda M."/>
            <person name="Perotto S."/>
            <person name="Kohler A."/>
            <person name="Nagy L.G."/>
            <person name="Floudas D."/>
            <person name="Copeland A."/>
            <person name="Barry K.W."/>
            <person name="Cichocki N."/>
            <person name="Veneault-Fourrey C."/>
            <person name="LaButti K."/>
            <person name="Lindquist E.A."/>
            <person name="Lipzen A."/>
            <person name="Lundell T."/>
            <person name="Morin E."/>
            <person name="Murat C."/>
            <person name="Sun H."/>
            <person name="Tunlid A."/>
            <person name="Henrissat B."/>
            <person name="Grigoriev I.V."/>
            <person name="Hibbett D.S."/>
            <person name="Martin F."/>
            <person name="Nordberg H.P."/>
            <person name="Cantor M.N."/>
            <person name="Hua S.X."/>
        </authorList>
    </citation>
    <scope>NUCLEOTIDE SEQUENCE [LARGE SCALE GENOMIC DNA]</scope>
    <source>
        <strain evidence="1 2">MUT 4182</strain>
    </source>
</reference>